<dbReference type="AlphaFoldDB" id="A0A0F6W2H7"/>
<dbReference type="Proteomes" id="UP000034883">
    <property type="component" value="Chromosome"/>
</dbReference>
<gene>
    <name evidence="2" type="ORF">DB32_002732</name>
</gene>
<sequence>MRRHDAIERQRRVGDRAVREGGDARVDRYGRVDPGGVRQSDGTRAVAAHGERRGGHERDKKQASRHSSSYAGRTQTSPSRLGGRALRDGTSGERRKRARGR</sequence>
<evidence type="ECO:0000313" key="2">
    <source>
        <dbReference type="EMBL" id="AKF05583.1"/>
    </source>
</evidence>
<name>A0A0F6W2H7_9BACT</name>
<dbReference type="KEGG" id="samy:DB32_002732"/>
<feature type="region of interest" description="Disordered" evidence="1">
    <location>
        <begin position="1"/>
        <end position="101"/>
    </location>
</feature>
<feature type="compositionally biased region" description="Basic and acidic residues" evidence="1">
    <location>
        <begin position="49"/>
        <end position="62"/>
    </location>
</feature>
<evidence type="ECO:0000256" key="1">
    <source>
        <dbReference type="SAM" id="MobiDB-lite"/>
    </source>
</evidence>
<keyword evidence="3" id="KW-1185">Reference proteome</keyword>
<evidence type="ECO:0000313" key="3">
    <source>
        <dbReference type="Proteomes" id="UP000034883"/>
    </source>
</evidence>
<dbReference type="EMBL" id="CP011125">
    <property type="protein sequence ID" value="AKF05583.1"/>
    <property type="molecule type" value="Genomic_DNA"/>
</dbReference>
<reference evidence="2 3" key="1">
    <citation type="submission" date="2015-03" db="EMBL/GenBank/DDBJ databases">
        <title>Genome assembly of Sandaracinus amylolyticus DSM 53668.</title>
        <authorList>
            <person name="Sharma G."/>
            <person name="Subramanian S."/>
        </authorList>
    </citation>
    <scope>NUCLEOTIDE SEQUENCE [LARGE SCALE GENOMIC DNA]</scope>
    <source>
        <strain evidence="2 3">DSM 53668</strain>
    </source>
</reference>
<organism evidence="2 3">
    <name type="scientific">Sandaracinus amylolyticus</name>
    <dbReference type="NCBI Taxonomy" id="927083"/>
    <lineage>
        <taxon>Bacteria</taxon>
        <taxon>Pseudomonadati</taxon>
        <taxon>Myxococcota</taxon>
        <taxon>Polyangia</taxon>
        <taxon>Polyangiales</taxon>
        <taxon>Sandaracinaceae</taxon>
        <taxon>Sandaracinus</taxon>
    </lineage>
</organism>
<protein>
    <submittedName>
        <fullName evidence="2">Uncharacterized protein</fullName>
    </submittedName>
</protein>
<dbReference type="STRING" id="927083.DB32_002732"/>
<accession>A0A0F6W2H7</accession>
<feature type="compositionally biased region" description="Basic and acidic residues" evidence="1">
    <location>
        <begin position="1"/>
        <end position="31"/>
    </location>
</feature>
<feature type="compositionally biased region" description="Polar residues" evidence="1">
    <location>
        <begin position="65"/>
        <end position="79"/>
    </location>
</feature>
<proteinExistence type="predicted"/>